<name>A0A0G4GNJ6_9ALVE</name>
<organism evidence="2">
    <name type="scientific">Chromera velia CCMP2878</name>
    <dbReference type="NCBI Taxonomy" id="1169474"/>
    <lineage>
        <taxon>Eukaryota</taxon>
        <taxon>Sar</taxon>
        <taxon>Alveolata</taxon>
        <taxon>Colpodellida</taxon>
        <taxon>Chromeraceae</taxon>
        <taxon>Chromera</taxon>
    </lineage>
</organism>
<dbReference type="VEuPathDB" id="CryptoDB:Cvel_22691"/>
<gene>
    <name evidence="2" type="ORF">Cvel_22691</name>
</gene>
<protein>
    <submittedName>
        <fullName evidence="2">Uncharacterized protein</fullName>
    </submittedName>
</protein>
<feature type="region of interest" description="Disordered" evidence="1">
    <location>
        <begin position="66"/>
        <end position="99"/>
    </location>
</feature>
<evidence type="ECO:0000313" key="2">
    <source>
        <dbReference type="EMBL" id="CEM31848.1"/>
    </source>
</evidence>
<evidence type="ECO:0000256" key="1">
    <source>
        <dbReference type="SAM" id="MobiDB-lite"/>
    </source>
</evidence>
<reference evidence="2" key="1">
    <citation type="submission" date="2014-11" db="EMBL/GenBank/DDBJ databases">
        <authorList>
            <person name="Otto D Thomas"/>
            <person name="Naeem Raeece"/>
        </authorList>
    </citation>
    <scope>NUCLEOTIDE SEQUENCE</scope>
</reference>
<dbReference type="AlphaFoldDB" id="A0A0G4GNJ6"/>
<feature type="compositionally biased region" description="Basic and acidic residues" evidence="1">
    <location>
        <begin position="67"/>
        <end position="84"/>
    </location>
</feature>
<accession>A0A0G4GNJ6</accession>
<dbReference type="EMBL" id="CDMZ01001390">
    <property type="protein sequence ID" value="CEM31848.1"/>
    <property type="molecule type" value="Genomic_DNA"/>
</dbReference>
<sequence>MYWCRTSDMRVDRQTKLMLERCNGDVPSTMRVEKKEKAGARVKKIDFAKRSSMCMRGTPQHRNLVCRSDDDSSTERKGGLEEWTGKTSEAETPGDGTKESALVQEGISGMIVLRRSYSHSGGCARSREDRDSIHRIFQQLHERDAQYSEITELPAGMTMHQTRTAVS</sequence>
<proteinExistence type="predicted"/>